<dbReference type="Proteomes" id="UP000007799">
    <property type="component" value="Unassembled WGS sequence"/>
</dbReference>
<dbReference type="RefSeq" id="XP_004988138.1">
    <property type="nucleotide sequence ID" value="XM_004988081.1"/>
</dbReference>
<protein>
    <recommendedName>
        <fullName evidence="2">Phytocyanin domain-containing protein</fullName>
    </recommendedName>
</protein>
<dbReference type="PANTHER" id="PTHR33021:SF339">
    <property type="entry name" value="OS07G0570600 PROTEIN"/>
    <property type="match status" value="1"/>
</dbReference>
<dbReference type="PANTHER" id="PTHR33021">
    <property type="entry name" value="BLUE COPPER PROTEIN"/>
    <property type="match status" value="1"/>
</dbReference>
<dbReference type="Pfam" id="PF02298">
    <property type="entry name" value="Cu_bind_like"/>
    <property type="match status" value="1"/>
</dbReference>
<dbReference type="OMA" id="ATIVTWH"/>
<dbReference type="EMBL" id="GL832992">
    <property type="protein sequence ID" value="EGD80348.1"/>
    <property type="molecule type" value="Genomic_DNA"/>
</dbReference>
<feature type="signal peptide" evidence="1">
    <location>
        <begin position="1"/>
        <end position="18"/>
    </location>
</feature>
<dbReference type="InterPro" id="IPR003245">
    <property type="entry name" value="Phytocyanin_dom"/>
</dbReference>
<reference evidence="3" key="1">
    <citation type="submission" date="2009-08" db="EMBL/GenBank/DDBJ databases">
        <title>Annotation of Salpingoeca rosetta.</title>
        <authorList>
            <consortium name="The Broad Institute Genome Sequencing Platform"/>
            <person name="Russ C."/>
            <person name="Cuomo C."/>
            <person name="Burger G."/>
            <person name="Gray M.W."/>
            <person name="Holland P.W.H."/>
            <person name="King N."/>
            <person name="Lang F.B.F."/>
            <person name="Roger A.J."/>
            <person name="Ruiz-Trillo I."/>
            <person name="Young S.K."/>
            <person name="Zeng Q."/>
            <person name="Gargeya S."/>
            <person name="Alvarado L."/>
            <person name="Berlin A."/>
            <person name="Chapman S.B."/>
            <person name="Chen Z."/>
            <person name="Freedman E."/>
            <person name="Gellesch M."/>
            <person name="Goldberg J."/>
            <person name="Griggs A."/>
            <person name="Gujja S."/>
            <person name="Heilman E."/>
            <person name="Heiman D."/>
            <person name="Howarth C."/>
            <person name="Mehta T."/>
            <person name="Neiman D."/>
            <person name="Pearson M."/>
            <person name="Roberts A."/>
            <person name="Saif S."/>
            <person name="Shea T."/>
            <person name="Shenoy N."/>
            <person name="Sisk P."/>
            <person name="Stolte C."/>
            <person name="Sykes S."/>
            <person name="White J."/>
            <person name="Yandava C."/>
            <person name="Haas B."/>
            <person name="Nusbaum C."/>
            <person name="Birren B."/>
        </authorList>
    </citation>
    <scope>NUCLEOTIDE SEQUENCE [LARGE SCALE GENOMIC DNA]</scope>
    <source>
        <strain evidence="3">ATCC 50818</strain>
    </source>
</reference>
<name>F2URU3_SALR5</name>
<evidence type="ECO:0000313" key="4">
    <source>
        <dbReference type="Proteomes" id="UP000007799"/>
    </source>
</evidence>
<dbReference type="PROSITE" id="PS51485">
    <property type="entry name" value="PHYTOCYANIN"/>
    <property type="match status" value="1"/>
</dbReference>
<keyword evidence="4" id="KW-1185">Reference proteome</keyword>
<dbReference type="GO" id="GO:0009055">
    <property type="term" value="F:electron transfer activity"/>
    <property type="evidence" value="ECO:0007669"/>
    <property type="project" value="InterPro"/>
</dbReference>
<dbReference type="InterPro" id="IPR039391">
    <property type="entry name" value="Phytocyanin-like"/>
</dbReference>
<evidence type="ECO:0000256" key="1">
    <source>
        <dbReference type="SAM" id="SignalP"/>
    </source>
</evidence>
<organism evidence="4">
    <name type="scientific">Salpingoeca rosetta (strain ATCC 50818 / BSB-021)</name>
    <dbReference type="NCBI Taxonomy" id="946362"/>
    <lineage>
        <taxon>Eukaryota</taxon>
        <taxon>Choanoflagellata</taxon>
        <taxon>Craspedida</taxon>
        <taxon>Salpingoecidae</taxon>
        <taxon>Salpingoeca</taxon>
    </lineage>
</organism>
<evidence type="ECO:0000313" key="3">
    <source>
        <dbReference type="EMBL" id="EGD80348.1"/>
    </source>
</evidence>
<dbReference type="InterPro" id="IPR008972">
    <property type="entry name" value="Cupredoxin"/>
</dbReference>
<dbReference type="SUPFAM" id="SSF110296">
    <property type="entry name" value="Oligoxyloglucan reducing end-specific cellobiohydrolase"/>
    <property type="match status" value="1"/>
</dbReference>
<dbReference type="GeneID" id="16068664"/>
<dbReference type="AlphaFoldDB" id="F2URU3"/>
<sequence>MSVFVLLVLVVLVAAVLAGTTSAQEEVETVLWQFQREDGQFLSGQALQDALGPLTVEQGTIVRFRWEPYGFAHGLFQVTNQNDFDNCNLVGTELVARSTRGDYNATLDPGTYFFVGGVGSNCETGMKVRVTVLEQGETVPPTVMTTTPIPAIESDLAKVVVVDWEYNVPKPDVEANQDDIIQFRWSGSISSSVRRVTQENYEACNFNNPLEIVSESTTSNVVNVTGLDVGRHYFISAEITHCSSAHMSVAVNIVPRLIRYWITLYPSDVSSTTDSSVSLTLTGYDSELRVWTSPATIVNEATTGSGDSVALDISAEEAHTFEIVARDVGTPIAVRMSAVPGSGFAPSRVRVRARAEDLDDGDARESKTFTCSRPEGGDVDGVSAINCIVPADGSTSTPPPTSTNTTQQERDCECFRQLLAHHPSQRVLACSKDGCFATVDDGTAGWSTLPAIRSLIGTGTDSRLFAVSPTNATLASIDGGLTWQEVTETSTIATPATVFSDPLFEGSGDTPLDRHVQTSSSAAADWGITRKGVLVNTAGTWAFRALWSCTCDGSCGLKCDQPLF</sequence>
<dbReference type="SUPFAM" id="SSF49503">
    <property type="entry name" value="Cupredoxins"/>
    <property type="match status" value="2"/>
</dbReference>
<dbReference type="GO" id="GO:0005886">
    <property type="term" value="C:plasma membrane"/>
    <property type="evidence" value="ECO:0007669"/>
    <property type="project" value="TreeGrafter"/>
</dbReference>
<keyword evidence="1" id="KW-0732">Signal</keyword>
<dbReference type="InParanoid" id="F2URU3"/>
<feature type="chain" id="PRO_5003287879" description="Phytocyanin domain-containing protein" evidence="1">
    <location>
        <begin position="19"/>
        <end position="564"/>
    </location>
</feature>
<feature type="domain" description="Phytocyanin" evidence="2">
    <location>
        <begin position="158"/>
        <end position="255"/>
    </location>
</feature>
<evidence type="ECO:0000259" key="2">
    <source>
        <dbReference type="PROSITE" id="PS51485"/>
    </source>
</evidence>
<dbReference type="KEGG" id="sre:PTSG_10601"/>
<dbReference type="Gene3D" id="2.60.40.420">
    <property type="entry name" value="Cupredoxins - blue copper proteins"/>
    <property type="match status" value="2"/>
</dbReference>
<proteinExistence type="predicted"/>
<accession>F2URU3</accession>
<gene>
    <name evidence="3" type="ORF">PTSG_10601</name>
</gene>